<proteinExistence type="predicted"/>
<feature type="region of interest" description="Disordered" evidence="1">
    <location>
        <begin position="118"/>
        <end position="176"/>
    </location>
</feature>
<feature type="region of interest" description="Disordered" evidence="1">
    <location>
        <begin position="467"/>
        <end position="500"/>
    </location>
</feature>
<name>A0A8B8NP91_9MYRT</name>
<dbReference type="OrthoDB" id="1898655at2759"/>
<accession>A0A8B8NP91</accession>
<evidence type="ECO:0000313" key="3">
    <source>
        <dbReference type="RefSeq" id="XP_030524320.1"/>
    </source>
</evidence>
<dbReference type="GeneID" id="115736657"/>
<dbReference type="PANTHER" id="PTHR31390">
    <property type="entry name" value="EXPRESSED PROTEIN"/>
    <property type="match status" value="1"/>
</dbReference>
<evidence type="ECO:0000313" key="2">
    <source>
        <dbReference type="Proteomes" id="UP000827889"/>
    </source>
</evidence>
<dbReference type="Proteomes" id="UP000827889">
    <property type="component" value="Chromosome 8"/>
</dbReference>
<gene>
    <name evidence="3 4 5" type="primary">LOC115736657</name>
</gene>
<feature type="compositionally biased region" description="Polar residues" evidence="1">
    <location>
        <begin position="164"/>
        <end position="174"/>
    </location>
</feature>
<feature type="region of interest" description="Disordered" evidence="1">
    <location>
        <begin position="1"/>
        <end position="29"/>
    </location>
</feature>
<dbReference type="PANTHER" id="PTHR31390:SF4">
    <property type="entry name" value="DUF3527 DOMAIN-CONTAINING PROTEIN"/>
    <property type="match status" value="1"/>
</dbReference>
<keyword evidence="2" id="KW-1185">Reference proteome</keyword>
<protein>
    <submittedName>
        <fullName evidence="3 4">Uncharacterized protein LOC115736657 isoform X1</fullName>
    </submittedName>
</protein>
<dbReference type="RefSeq" id="XP_030524321.1">
    <property type="nucleotide sequence ID" value="XM_030668461.1"/>
</dbReference>
<sequence length="935" mass="103137">MECSELNKSSGVGKAPKTENGKTHAYRSMNLQERFQADGNLSYADFHHEITEAVEDEPTYPLEEDNQNARIRRNSSDDDELVKYMSKLPSYLERGKNVQEKAFSVGVLDWRRLEKWQHSHKQTVPRNGRYSTSSSSTSSSFSVEGSSSHSSRGRSCSPAHQRMPRSTLQSQLLSSPKDMDVQFVRPSRENLSKCKDLKEVHENDHRLAQHEVNGTVQMPLGEKMEDKKGRFNPEPIQKAETLPCFRSTEVGPRSTEKAEVTECDFTKRFEKTEESNSGVLEPELTGRLDRVVLLVPKDVPNCANLEVSKLVKSRTHSDKKLSEVSRRGILERSRETRHARIHSDMENSCTRTLPLEFDCNNQLMKRPSSMDAGSSKFLSDVPRQPDRSAGVSCTSRVGNSDRKIPSVLPMVSDAVRGSEPKAGNVTTEKLRSTSPFRRLSIGMGKIVKNSRSKEDLTSRKLDAKHASAKFVPENAESSACPDNPCSDKSNSVGRSRSSPLRRLLDPLLKPKSSIIHHCNDPLQEHSVSKDKLCTSSNSQSDSLTGQPAKLKLDLSSCKTINVHNSHLNKRQGSSSVQALLRVAYKNGLPLISFAVDNDSDVLAATMKECSSPQTDKSSWMYTFFTIREARKKSGSWISQGNRGKGQGYIPHVIAQMKVSEFCFSKSKSGISTGQHGSLEYLLLAVDSRQQDQQTTDFQPKDELAAIVAQIPLPKERSSSQYGPENNTHDGLSELESIGSFKNRLCNCSNGENPEDRNPLMNEVPISATVILPSGVHSLPSKGGPSSLIERWKSGGSCDCGGWDMGCELKILGTHGHFCKNSSSSNSSDQFALFSQSQVDTQENQPVFVLAPFKDNILSVEFSPSLSVLQAFSICIAVLDGRKLIEHSKMGNAAEEKLLGRTASTCEGGAPTPNHVVQDASAKYVAYPPLSPVGRV</sequence>
<feature type="compositionally biased region" description="Low complexity" evidence="1">
    <location>
        <begin position="131"/>
        <end position="157"/>
    </location>
</feature>
<evidence type="ECO:0000313" key="4">
    <source>
        <dbReference type="RefSeq" id="XP_030524321.1"/>
    </source>
</evidence>
<feature type="compositionally biased region" description="Polar residues" evidence="1">
    <location>
        <begin position="1"/>
        <end position="10"/>
    </location>
</feature>
<dbReference type="RefSeq" id="XP_030524320.1">
    <property type="nucleotide sequence ID" value="XM_030668460.1"/>
</dbReference>
<dbReference type="Pfam" id="PF12043">
    <property type="entry name" value="DUF3527"/>
    <property type="match status" value="2"/>
</dbReference>
<reference evidence="3 4" key="1">
    <citation type="submission" date="2025-04" db="UniProtKB">
        <authorList>
            <consortium name="RefSeq"/>
        </authorList>
    </citation>
    <scope>IDENTIFICATION</scope>
    <source>
        <tissue evidence="5">Leaf</tissue>
    </source>
</reference>
<dbReference type="AlphaFoldDB" id="A0A8B8NP91"/>
<feature type="region of interest" description="Disordered" evidence="1">
    <location>
        <begin position="54"/>
        <end position="78"/>
    </location>
</feature>
<dbReference type="RefSeq" id="XP_048140004.1">
    <property type="nucleotide sequence ID" value="XM_048284047.1"/>
</dbReference>
<feature type="region of interest" description="Disordered" evidence="1">
    <location>
        <begin position="368"/>
        <end position="404"/>
    </location>
</feature>
<dbReference type="KEGG" id="rarg:115736657"/>
<feature type="compositionally biased region" description="Acidic residues" evidence="1">
    <location>
        <begin position="54"/>
        <end position="66"/>
    </location>
</feature>
<evidence type="ECO:0000256" key="1">
    <source>
        <dbReference type="SAM" id="MobiDB-lite"/>
    </source>
</evidence>
<organism evidence="2 4">
    <name type="scientific">Rhodamnia argentea</name>
    <dbReference type="NCBI Taxonomy" id="178133"/>
    <lineage>
        <taxon>Eukaryota</taxon>
        <taxon>Viridiplantae</taxon>
        <taxon>Streptophyta</taxon>
        <taxon>Embryophyta</taxon>
        <taxon>Tracheophyta</taxon>
        <taxon>Spermatophyta</taxon>
        <taxon>Magnoliopsida</taxon>
        <taxon>eudicotyledons</taxon>
        <taxon>Gunneridae</taxon>
        <taxon>Pentapetalae</taxon>
        <taxon>rosids</taxon>
        <taxon>malvids</taxon>
        <taxon>Myrtales</taxon>
        <taxon>Myrtaceae</taxon>
        <taxon>Myrtoideae</taxon>
        <taxon>Myrteae</taxon>
        <taxon>Australasian group</taxon>
        <taxon>Rhodamnia</taxon>
    </lineage>
</organism>
<dbReference type="InterPro" id="IPR021916">
    <property type="entry name" value="DUF3527"/>
</dbReference>
<evidence type="ECO:0000313" key="5">
    <source>
        <dbReference type="RefSeq" id="XP_048140004.1"/>
    </source>
</evidence>